<dbReference type="GO" id="GO:0051301">
    <property type="term" value="P:cell division"/>
    <property type="evidence" value="ECO:0007669"/>
    <property type="project" value="UniProtKB-KW"/>
</dbReference>
<evidence type="ECO:0000256" key="2">
    <source>
        <dbReference type="SAM" id="MobiDB-lite"/>
    </source>
</evidence>
<dbReference type="Proteomes" id="UP000085678">
    <property type="component" value="Unplaced"/>
</dbReference>
<name>A0A1S3JTN2_LINAN</name>
<evidence type="ECO:0000256" key="1">
    <source>
        <dbReference type="ARBA" id="ARBA00011047"/>
    </source>
</evidence>
<dbReference type="GO" id="GO:0005737">
    <property type="term" value="C:cytoplasm"/>
    <property type="evidence" value="ECO:0007669"/>
    <property type="project" value="TreeGrafter"/>
</dbReference>
<organism evidence="3 4">
    <name type="scientific">Lingula anatina</name>
    <name type="common">Brachiopod</name>
    <name type="synonym">Lingula unguis</name>
    <dbReference type="NCBI Taxonomy" id="7574"/>
    <lineage>
        <taxon>Eukaryota</taxon>
        <taxon>Metazoa</taxon>
        <taxon>Spiralia</taxon>
        <taxon>Lophotrochozoa</taxon>
        <taxon>Brachiopoda</taxon>
        <taxon>Linguliformea</taxon>
        <taxon>Lingulata</taxon>
        <taxon>Lingulida</taxon>
        <taxon>Linguloidea</taxon>
        <taxon>Lingulidae</taxon>
        <taxon>Lingula</taxon>
    </lineage>
</organism>
<dbReference type="Pfam" id="PF07065">
    <property type="entry name" value="D123"/>
    <property type="match status" value="1"/>
</dbReference>
<comment type="similarity">
    <text evidence="1">Belongs to the CDC123 family.</text>
</comment>
<dbReference type="InterPro" id="IPR009772">
    <property type="entry name" value="CDC123"/>
</dbReference>
<dbReference type="PANTHER" id="PTHR15323:SF6">
    <property type="entry name" value="CELL DIVISION CYCLE PROTEIN 123 HOMOLOG"/>
    <property type="match status" value="1"/>
</dbReference>
<dbReference type="InParanoid" id="A0A1S3JTN2"/>
<dbReference type="STRING" id="7574.A0A1S3JTN2"/>
<feature type="compositionally biased region" description="Basic and acidic residues" evidence="2">
    <location>
        <begin position="347"/>
        <end position="357"/>
    </location>
</feature>
<gene>
    <name evidence="4" type="primary">LOC106176020</name>
</gene>
<keyword evidence="3" id="KW-1185">Reference proteome</keyword>
<sequence>MKREQVINCMFSRWYPKFKHLSIKSHIIPLPVEFIDYLNSDGVVLPKESIQGQGQSQEEEEEWDMDTPHAKPPSFPQFEAQIKKSIATLGGKVFPKLNWSAPRDATWIAFDHTLKCTNPSDIYLLLKSSEFVMHDLNEPFVRCDDSDPDHEAKVQYEMVLRKWLDLKPGLEFRCFIKKNKLIGISQRHPCDFFPFLGKDNGAIVEDIKLFFYNKIYKQFPDENYVFDVYRKSEHNILLLDFNPFGPVTDGLLFEWEELDSWPDGDSASEEVPEPVFRFIETEMGVKPSPYQQHGIPVDMVDLAAGTDPHKLIDFLQMKTQSQQDDSSGEDDSSDDKPEENVSNVLAKRTDGDNKDTNNSDSKTCTADSATIS</sequence>
<evidence type="ECO:0000313" key="3">
    <source>
        <dbReference type="Proteomes" id="UP000085678"/>
    </source>
</evidence>
<accession>A0A1S3JTN2</accession>
<dbReference type="AlphaFoldDB" id="A0A1S3JTN2"/>
<feature type="region of interest" description="Disordered" evidence="2">
    <location>
        <begin position="318"/>
        <end position="372"/>
    </location>
</feature>
<reference evidence="4" key="1">
    <citation type="submission" date="2025-08" db="UniProtKB">
        <authorList>
            <consortium name="RefSeq"/>
        </authorList>
    </citation>
    <scope>IDENTIFICATION</scope>
    <source>
        <tissue evidence="4">Gonads</tissue>
    </source>
</reference>
<feature type="region of interest" description="Disordered" evidence="2">
    <location>
        <begin position="49"/>
        <end position="69"/>
    </location>
</feature>
<proteinExistence type="inferred from homology"/>
<dbReference type="GeneID" id="106176020"/>
<keyword evidence="4" id="KW-0131">Cell cycle</keyword>
<protein>
    <submittedName>
        <fullName evidence="4">Cell division cycle protein 123 homolog</fullName>
    </submittedName>
</protein>
<evidence type="ECO:0000313" key="4">
    <source>
        <dbReference type="RefSeq" id="XP_013413683.1"/>
    </source>
</evidence>
<keyword evidence="4" id="KW-0132">Cell division</keyword>
<dbReference type="KEGG" id="lak:106176020"/>
<dbReference type="OrthoDB" id="360540at2759"/>
<feature type="compositionally biased region" description="Polar residues" evidence="2">
    <location>
        <begin position="358"/>
        <end position="372"/>
    </location>
</feature>
<dbReference type="PANTHER" id="PTHR15323">
    <property type="entry name" value="D123 PROTEIN"/>
    <property type="match status" value="1"/>
</dbReference>
<dbReference type="RefSeq" id="XP_013413683.1">
    <property type="nucleotide sequence ID" value="XM_013558229.1"/>
</dbReference>